<dbReference type="KEGG" id="rpm:RSPPHO_00158"/>
<dbReference type="InterPro" id="IPR003835">
    <property type="entry name" value="Glyco_trans_19"/>
</dbReference>
<dbReference type="Pfam" id="PF02684">
    <property type="entry name" value="LpxB"/>
    <property type="match status" value="1"/>
</dbReference>
<reference evidence="12 13" key="1">
    <citation type="submission" date="2012-02" db="EMBL/GenBank/DDBJ databases">
        <title>Shotgun genome sequence of Phaeospirillum photometricum DSM 122.</title>
        <authorList>
            <person name="Duquesne K."/>
            <person name="Sturgis J."/>
        </authorList>
    </citation>
    <scope>NUCLEOTIDE SEQUENCE [LARGE SCALE GENOMIC DNA]</scope>
    <source>
        <strain evidence="13">DSM122</strain>
    </source>
</reference>
<dbReference type="PATRIC" id="fig|1150469.3.peg.205"/>
<dbReference type="AlphaFoldDB" id="H6SMA1"/>
<keyword evidence="8 12" id="KW-0808">Transferase</keyword>
<evidence type="ECO:0000256" key="6">
    <source>
        <dbReference type="ARBA" id="ARBA00022556"/>
    </source>
</evidence>
<dbReference type="SUPFAM" id="SSF53756">
    <property type="entry name" value="UDP-Glycosyltransferase/glycogen phosphorylase"/>
    <property type="match status" value="1"/>
</dbReference>
<dbReference type="GO" id="GO:0009245">
    <property type="term" value="P:lipid A biosynthetic process"/>
    <property type="evidence" value="ECO:0007669"/>
    <property type="project" value="UniProtKB-UniRule"/>
</dbReference>
<dbReference type="PANTHER" id="PTHR30372">
    <property type="entry name" value="LIPID-A-DISACCHARIDE SYNTHASE"/>
    <property type="match status" value="1"/>
</dbReference>
<evidence type="ECO:0000256" key="9">
    <source>
        <dbReference type="ARBA" id="ARBA00023098"/>
    </source>
</evidence>
<dbReference type="Proteomes" id="UP000033220">
    <property type="component" value="Chromosome DSM 122"/>
</dbReference>
<dbReference type="eggNOG" id="COG0763">
    <property type="taxonomic scope" value="Bacteria"/>
</dbReference>
<comment type="function">
    <text evidence="1">Condensation of UDP-2,3-diacylglucosamine and 2,3-diacylglucosamine-1-phosphate to form lipid A disaccharide, a precursor of lipid A, a phosphorylated glycolipid that anchors the lipopolysaccharide to the outer membrane of the cell.</text>
</comment>
<proteinExistence type="inferred from homology"/>
<keyword evidence="5" id="KW-0444">Lipid biosynthesis</keyword>
<dbReference type="GO" id="GO:0016020">
    <property type="term" value="C:membrane"/>
    <property type="evidence" value="ECO:0007669"/>
    <property type="project" value="GOC"/>
</dbReference>
<evidence type="ECO:0000256" key="2">
    <source>
        <dbReference type="ARBA" id="ARBA00007868"/>
    </source>
</evidence>
<comment type="catalytic activity">
    <reaction evidence="10">
        <text>a lipid X + a UDP-2-N,3-O-bis[(3R)-3-hydroxyacyl]-alpha-D-glucosamine = a lipid A disaccharide + UDP + H(+)</text>
        <dbReference type="Rhea" id="RHEA:67828"/>
        <dbReference type="ChEBI" id="CHEBI:15378"/>
        <dbReference type="ChEBI" id="CHEBI:58223"/>
        <dbReference type="ChEBI" id="CHEBI:137748"/>
        <dbReference type="ChEBI" id="CHEBI:176338"/>
        <dbReference type="ChEBI" id="CHEBI:176343"/>
        <dbReference type="EC" id="2.4.1.182"/>
    </reaction>
</comment>
<dbReference type="GO" id="GO:0005543">
    <property type="term" value="F:phospholipid binding"/>
    <property type="evidence" value="ECO:0007669"/>
    <property type="project" value="TreeGrafter"/>
</dbReference>
<evidence type="ECO:0000256" key="5">
    <source>
        <dbReference type="ARBA" id="ARBA00022516"/>
    </source>
</evidence>
<evidence type="ECO:0000256" key="11">
    <source>
        <dbReference type="NCBIfam" id="TIGR00215"/>
    </source>
</evidence>
<dbReference type="RefSeq" id="WP_014413424.1">
    <property type="nucleotide sequence ID" value="NC_017059.1"/>
</dbReference>
<keyword evidence="6" id="KW-0441">Lipid A biosynthesis</keyword>
<evidence type="ECO:0000256" key="3">
    <source>
        <dbReference type="ARBA" id="ARBA00012687"/>
    </source>
</evidence>
<evidence type="ECO:0000313" key="13">
    <source>
        <dbReference type="Proteomes" id="UP000033220"/>
    </source>
</evidence>
<keyword evidence="13" id="KW-1185">Reference proteome</keyword>
<comment type="similarity">
    <text evidence="2">Belongs to the LpxB family.</text>
</comment>
<dbReference type="EC" id="2.4.1.182" evidence="3 11"/>
<protein>
    <recommendedName>
        <fullName evidence="4 11">Lipid-A-disaccharide synthase</fullName>
        <ecNumber evidence="3 11">2.4.1.182</ecNumber>
    </recommendedName>
</protein>
<dbReference type="EMBL" id="HE663493">
    <property type="protein sequence ID" value="CCG06784.1"/>
    <property type="molecule type" value="Genomic_DNA"/>
</dbReference>
<evidence type="ECO:0000256" key="10">
    <source>
        <dbReference type="ARBA" id="ARBA00048975"/>
    </source>
</evidence>
<keyword evidence="7 12" id="KW-0328">Glycosyltransferase</keyword>
<evidence type="ECO:0000256" key="4">
    <source>
        <dbReference type="ARBA" id="ARBA00020902"/>
    </source>
</evidence>
<name>H6SMA1_PARPM</name>
<gene>
    <name evidence="12" type="ORF">RSPPHO_00158</name>
</gene>
<dbReference type="PANTHER" id="PTHR30372:SF4">
    <property type="entry name" value="LIPID-A-DISACCHARIDE SYNTHASE, MITOCHONDRIAL-RELATED"/>
    <property type="match status" value="1"/>
</dbReference>
<evidence type="ECO:0000256" key="1">
    <source>
        <dbReference type="ARBA" id="ARBA00002056"/>
    </source>
</evidence>
<dbReference type="GO" id="GO:0008915">
    <property type="term" value="F:lipid-A-disaccharide synthase activity"/>
    <property type="evidence" value="ECO:0007669"/>
    <property type="project" value="UniProtKB-UniRule"/>
</dbReference>
<dbReference type="STRING" id="1150469.RSPPHO_00158"/>
<evidence type="ECO:0000256" key="8">
    <source>
        <dbReference type="ARBA" id="ARBA00022679"/>
    </source>
</evidence>
<organism evidence="12 13">
    <name type="scientific">Pararhodospirillum photometricum DSM 122</name>
    <dbReference type="NCBI Taxonomy" id="1150469"/>
    <lineage>
        <taxon>Bacteria</taxon>
        <taxon>Pseudomonadati</taxon>
        <taxon>Pseudomonadota</taxon>
        <taxon>Alphaproteobacteria</taxon>
        <taxon>Rhodospirillales</taxon>
        <taxon>Rhodospirillaceae</taxon>
        <taxon>Pararhodospirillum</taxon>
    </lineage>
</organism>
<accession>H6SMA1</accession>
<sequence length="384" mass="41327">MTAPLIYLIAGEPSGDQLGAHLMRALKTETQGEVRFAGIGGEQMAAEGLDSLIPMGELAIMGFLEVLPATVRLMRRLKETVADIKAQAPAAVVTIDSWGFTGRVQAALRDQGVATQRIHYVAPMVWIWKAGRAKAVATRVEHLLCLWPFEPALFTPHGGQASHVGHAVIEAGLDRGDASAFRRRHGLAEDAPILLVLPGSRKGELRRLVPVFAEVVRALAPGRPDLQVVIPTLAHLRAKLEAETRDWPVPVCVVGGEEKADAFAAARAALAASGTISLELALAGVPHLVAYKVNPASAFLFRRVLLPGRRFVNMINILLDRLVVPELLQEACTAKRLEKTLQGLMDDETVRAQQRAGLKEAVALLHGGDDKPSVIAARQILAKI</sequence>
<keyword evidence="9" id="KW-0443">Lipid metabolism</keyword>
<dbReference type="HOGENOM" id="CLU_036577_3_0_5"/>
<evidence type="ECO:0000313" key="12">
    <source>
        <dbReference type="EMBL" id="CCG06784.1"/>
    </source>
</evidence>
<evidence type="ECO:0000256" key="7">
    <source>
        <dbReference type="ARBA" id="ARBA00022676"/>
    </source>
</evidence>
<dbReference type="OrthoDB" id="9801642at2"/>
<dbReference type="NCBIfam" id="TIGR00215">
    <property type="entry name" value="lpxB"/>
    <property type="match status" value="1"/>
</dbReference>